<feature type="compositionally biased region" description="Basic and acidic residues" evidence="10">
    <location>
        <begin position="725"/>
        <end position="743"/>
    </location>
</feature>
<feature type="transmembrane region" description="Helical" evidence="11">
    <location>
        <begin position="444"/>
        <end position="463"/>
    </location>
</feature>
<dbReference type="InterPro" id="IPR003864">
    <property type="entry name" value="CSC1/OSCA1-like_7TM"/>
</dbReference>
<evidence type="ECO:0000256" key="6">
    <source>
        <dbReference type="ARBA" id="ARBA00022989"/>
    </source>
</evidence>
<reference evidence="15" key="2">
    <citation type="submission" date="2023-05" db="EMBL/GenBank/DDBJ databases">
        <authorList>
            <person name="Schelkunov M.I."/>
        </authorList>
    </citation>
    <scope>NUCLEOTIDE SEQUENCE</scope>
    <source>
        <strain evidence="15">Hsosn_3</strain>
        <tissue evidence="15">Leaf</tissue>
    </source>
</reference>
<comment type="similarity">
    <text evidence="2">Belongs to the CSC1 (TC 1.A.17) family.</text>
</comment>
<evidence type="ECO:0000256" key="1">
    <source>
        <dbReference type="ARBA" id="ARBA00004141"/>
    </source>
</evidence>
<evidence type="ECO:0000256" key="2">
    <source>
        <dbReference type="ARBA" id="ARBA00007779"/>
    </source>
</evidence>
<keyword evidence="6 11" id="KW-1133">Transmembrane helix</keyword>
<gene>
    <name evidence="15" type="ORF">POM88_005827</name>
</gene>
<evidence type="ECO:0000256" key="9">
    <source>
        <dbReference type="ARBA" id="ARBA00023303"/>
    </source>
</evidence>
<feature type="domain" description="CSC1/OSCA1-like cytosolic" evidence="14">
    <location>
        <begin position="187"/>
        <end position="338"/>
    </location>
</feature>
<keyword evidence="4 11" id="KW-0812">Transmembrane</keyword>
<keyword evidence="3" id="KW-0813">Transport</keyword>
<dbReference type="GO" id="GO:0005227">
    <property type="term" value="F:calcium-activated cation channel activity"/>
    <property type="evidence" value="ECO:0007669"/>
    <property type="project" value="InterPro"/>
</dbReference>
<feature type="transmembrane region" description="Helical" evidence="11">
    <location>
        <begin position="353"/>
        <end position="376"/>
    </location>
</feature>
<feature type="transmembrane region" description="Helical" evidence="11">
    <location>
        <begin position="483"/>
        <end position="503"/>
    </location>
</feature>
<name>A0AAD8J1I3_9APIA</name>
<dbReference type="GO" id="GO:0005886">
    <property type="term" value="C:plasma membrane"/>
    <property type="evidence" value="ECO:0007669"/>
    <property type="project" value="TreeGrafter"/>
</dbReference>
<proteinExistence type="inferred from homology"/>
<evidence type="ECO:0000313" key="15">
    <source>
        <dbReference type="EMBL" id="KAK1395964.1"/>
    </source>
</evidence>
<keyword evidence="5" id="KW-0106">Calcium</keyword>
<dbReference type="InterPro" id="IPR045122">
    <property type="entry name" value="Csc1-like"/>
</dbReference>
<feature type="domain" description="CSC1/OSCA1-like 7TM region" evidence="12">
    <location>
        <begin position="349"/>
        <end position="617"/>
    </location>
</feature>
<feature type="transmembrane region" description="Helical" evidence="11">
    <location>
        <begin position="396"/>
        <end position="415"/>
    </location>
</feature>
<evidence type="ECO:0000256" key="10">
    <source>
        <dbReference type="SAM" id="MobiDB-lite"/>
    </source>
</evidence>
<dbReference type="AlphaFoldDB" id="A0AAD8J1I3"/>
<comment type="caution">
    <text evidence="15">The sequence shown here is derived from an EMBL/GenBank/DDBJ whole genome shotgun (WGS) entry which is preliminary data.</text>
</comment>
<evidence type="ECO:0000259" key="13">
    <source>
        <dbReference type="Pfam" id="PF13967"/>
    </source>
</evidence>
<feature type="region of interest" description="Disordered" evidence="10">
    <location>
        <begin position="710"/>
        <end position="753"/>
    </location>
</feature>
<dbReference type="EMBL" id="JAUIZM010000002">
    <property type="protein sequence ID" value="KAK1395964.1"/>
    <property type="molecule type" value="Genomic_DNA"/>
</dbReference>
<dbReference type="InterPro" id="IPR027815">
    <property type="entry name" value="CSC1/OSCA1-like_cyt"/>
</dbReference>
<evidence type="ECO:0000256" key="5">
    <source>
        <dbReference type="ARBA" id="ARBA00022837"/>
    </source>
</evidence>
<keyword evidence="7" id="KW-0406">Ion transport</keyword>
<dbReference type="PANTHER" id="PTHR13018">
    <property type="entry name" value="PROBABLE MEMBRANE PROTEIN DUF221-RELATED"/>
    <property type="match status" value="1"/>
</dbReference>
<dbReference type="InterPro" id="IPR032880">
    <property type="entry name" value="CSC1/OSCA1-like_N"/>
</dbReference>
<evidence type="ECO:0000313" key="16">
    <source>
        <dbReference type="Proteomes" id="UP001237642"/>
    </source>
</evidence>
<protein>
    <submittedName>
        <fullName evidence="15">Calcium-dependent channel</fullName>
    </submittedName>
</protein>
<dbReference type="Pfam" id="PF14703">
    <property type="entry name" value="PHM7_cyt"/>
    <property type="match status" value="1"/>
</dbReference>
<evidence type="ECO:0000259" key="12">
    <source>
        <dbReference type="Pfam" id="PF02714"/>
    </source>
</evidence>
<feature type="transmembrane region" description="Helical" evidence="11">
    <location>
        <begin position="624"/>
        <end position="643"/>
    </location>
</feature>
<evidence type="ECO:0000256" key="4">
    <source>
        <dbReference type="ARBA" id="ARBA00022692"/>
    </source>
</evidence>
<keyword evidence="8 11" id="KW-0472">Membrane</keyword>
<keyword evidence="16" id="KW-1185">Reference proteome</keyword>
<organism evidence="15 16">
    <name type="scientific">Heracleum sosnowskyi</name>
    <dbReference type="NCBI Taxonomy" id="360622"/>
    <lineage>
        <taxon>Eukaryota</taxon>
        <taxon>Viridiplantae</taxon>
        <taxon>Streptophyta</taxon>
        <taxon>Embryophyta</taxon>
        <taxon>Tracheophyta</taxon>
        <taxon>Spermatophyta</taxon>
        <taxon>Magnoliopsida</taxon>
        <taxon>eudicotyledons</taxon>
        <taxon>Gunneridae</taxon>
        <taxon>Pentapetalae</taxon>
        <taxon>asterids</taxon>
        <taxon>campanulids</taxon>
        <taxon>Apiales</taxon>
        <taxon>Apiaceae</taxon>
        <taxon>Apioideae</taxon>
        <taxon>apioid superclade</taxon>
        <taxon>Tordylieae</taxon>
        <taxon>Tordyliinae</taxon>
        <taxon>Heracleum</taxon>
    </lineage>
</organism>
<dbReference type="PANTHER" id="PTHR13018:SF117">
    <property type="entry name" value="CSC1-LIKE PROTEIN RXW8"/>
    <property type="match status" value="1"/>
</dbReference>
<dbReference type="Pfam" id="PF13967">
    <property type="entry name" value="RSN1_TM"/>
    <property type="match status" value="1"/>
</dbReference>
<keyword evidence="9" id="KW-0407">Ion channel</keyword>
<feature type="transmembrane region" description="Helical" evidence="11">
    <location>
        <begin position="550"/>
        <end position="576"/>
    </location>
</feature>
<feature type="transmembrane region" description="Helical" evidence="11">
    <location>
        <begin position="6"/>
        <end position="27"/>
    </location>
</feature>
<feature type="transmembrane region" description="Helical" evidence="11">
    <location>
        <begin position="597"/>
        <end position="618"/>
    </location>
</feature>
<sequence>MNVGGLWTSAGINIALCAGLSGLYSVLRKQPTNACVYFEQRLAQVQAQNQGTFTLDRFVPSAGWIVKAWETTEEELLAIGGLDAVVFFRIVLFHIKVFSVAGVVCMCILLPLNYLGKPVHHRTIRTESLTVFTIVNIRQRSEWLWVHCVVLYFITFCACALLYIESKSIAKKRISYILGNPQKLSLFTVLVRAIPFSGDSYSDSVTNFFTNYYSSSYLSHQMVYFPGTIRKLVKDAEKMYDMLKVPNLAQQCVPHIGRCGLCGVSRKPFRILSKGSDNTDDDRPGFVEDLREKESAAALVFFRTRYAALVAAETLQSPNPMLWVTDKAPEPPDVFWANLCVPYKLLWVRKLGVYLAAVILMVFFFVPVSFVQSLVYLDRLKENFGFVRKLSEKRNFIFDMITGYLPSVMLTLFMYTVPPLMSTLAAVEGPIARSGRKISACRKVIFFIVWNVFFSNILSGSVLERFDNLSSLWDIPLHLANGVPSLAVFFMTYVLTSGWTGLASELMQPVVLLCHWLDILLFKGKVVLGYGPMTFPYHTEIARILHFGLLGFTGSVTAPLLLPFLMIYFVLAYFVYRNQFINVYITKYDTGGLYWPIAHNAIIFSLLLTHVIVLGVFTNKKAEVCSSCTIALIILTLLFHFYCRQRFFPVFQSTAAQVVMEMDRQDEHAGRLKEFHERLNSSYCQFQSSPDSNKDRQLKELNDHLHSSFGSFKSNSLAPIPKSLDQGKKNDDHDHQGEDDKTPVKKSNYAPENSLADLLAEDSIIYLH</sequence>
<evidence type="ECO:0000256" key="7">
    <source>
        <dbReference type="ARBA" id="ARBA00023065"/>
    </source>
</evidence>
<feature type="transmembrane region" description="Helical" evidence="11">
    <location>
        <begin position="86"/>
        <end position="112"/>
    </location>
</feature>
<feature type="transmembrane region" description="Helical" evidence="11">
    <location>
        <begin position="143"/>
        <end position="164"/>
    </location>
</feature>
<feature type="domain" description="CSC1/OSCA1-like N-terminal transmembrane" evidence="13">
    <location>
        <begin position="6"/>
        <end position="165"/>
    </location>
</feature>
<evidence type="ECO:0000259" key="14">
    <source>
        <dbReference type="Pfam" id="PF14703"/>
    </source>
</evidence>
<reference evidence="15" key="1">
    <citation type="submission" date="2023-02" db="EMBL/GenBank/DDBJ databases">
        <title>Genome of toxic invasive species Heracleum sosnowskyi carries increased number of genes despite the absence of recent whole-genome duplications.</title>
        <authorList>
            <person name="Schelkunov M."/>
            <person name="Shtratnikova V."/>
            <person name="Makarenko M."/>
            <person name="Klepikova A."/>
            <person name="Omelchenko D."/>
            <person name="Novikova G."/>
            <person name="Obukhova E."/>
            <person name="Bogdanov V."/>
            <person name="Penin A."/>
            <person name="Logacheva M."/>
        </authorList>
    </citation>
    <scope>NUCLEOTIDE SEQUENCE</scope>
    <source>
        <strain evidence="15">Hsosn_3</strain>
        <tissue evidence="15">Leaf</tissue>
    </source>
</reference>
<comment type="subcellular location">
    <subcellularLocation>
        <location evidence="1">Membrane</location>
        <topology evidence="1">Multi-pass membrane protein</topology>
    </subcellularLocation>
</comment>
<accession>A0AAD8J1I3</accession>
<evidence type="ECO:0000256" key="11">
    <source>
        <dbReference type="SAM" id="Phobius"/>
    </source>
</evidence>
<evidence type="ECO:0000256" key="3">
    <source>
        <dbReference type="ARBA" id="ARBA00022448"/>
    </source>
</evidence>
<evidence type="ECO:0000256" key="8">
    <source>
        <dbReference type="ARBA" id="ARBA00023136"/>
    </source>
</evidence>
<dbReference type="Proteomes" id="UP001237642">
    <property type="component" value="Unassembled WGS sequence"/>
</dbReference>
<dbReference type="Pfam" id="PF02714">
    <property type="entry name" value="RSN1_7TM"/>
    <property type="match status" value="1"/>
</dbReference>